<evidence type="ECO:0000256" key="5">
    <source>
        <dbReference type="SAM" id="MobiDB-lite"/>
    </source>
</evidence>
<comment type="similarity">
    <text evidence="1">Belongs to the SCO1/2 family.</text>
</comment>
<dbReference type="CDD" id="cd02968">
    <property type="entry name" value="SCO"/>
    <property type="match status" value="1"/>
</dbReference>
<dbReference type="Pfam" id="PF02630">
    <property type="entry name" value="SCO1-SenC"/>
    <property type="match status" value="1"/>
</dbReference>
<dbReference type="Gene3D" id="3.40.30.10">
    <property type="entry name" value="Glutaredoxin"/>
    <property type="match status" value="1"/>
</dbReference>
<organism evidence="7 8">
    <name type="scientific">Nocardioides guangzhouensis</name>
    <dbReference type="NCBI Taxonomy" id="2497878"/>
    <lineage>
        <taxon>Bacteria</taxon>
        <taxon>Bacillati</taxon>
        <taxon>Actinomycetota</taxon>
        <taxon>Actinomycetes</taxon>
        <taxon>Propionibacteriales</taxon>
        <taxon>Nocardioidaceae</taxon>
        <taxon>Nocardioides</taxon>
    </lineage>
</organism>
<name>A0A4Q4ZAN8_9ACTN</name>
<keyword evidence="3" id="KW-0479">Metal-binding</keyword>
<evidence type="ECO:0000313" key="7">
    <source>
        <dbReference type="EMBL" id="RYP84973.1"/>
    </source>
</evidence>
<evidence type="ECO:0000259" key="6">
    <source>
        <dbReference type="PROSITE" id="PS51352"/>
    </source>
</evidence>
<proteinExistence type="inferred from homology"/>
<feature type="region of interest" description="Disordered" evidence="5">
    <location>
        <begin position="1"/>
        <end position="25"/>
    </location>
</feature>
<feature type="binding site" evidence="3">
    <location>
        <position position="135"/>
    </location>
    <ligand>
        <name>Cu cation</name>
        <dbReference type="ChEBI" id="CHEBI:23378"/>
    </ligand>
</feature>
<feature type="disulfide bond" description="Redox-active" evidence="4">
    <location>
        <begin position="45"/>
        <end position="49"/>
    </location>
</feature>
<comment type="caution">
    <text evidence="7">The sequence shown here is derived from an EMBL/GenBank/DDBJ whole genome shotgun (WGS) entry which is preliminary data.</text>
</comment>
<evidence type="ECO:0000256" key="4">
    <source>
        <dbReference type="PIRSR" id="PIRSR603782-2"/>
    </source>
</evidence>
<dbReference type="AlphaFoldDB" id="A0A4Q4ZAN8"/>
<dbReference type="SUPFAM" id="SSF52833">
    <property type="entry name" value="Thioredoxin-like"/>
    <property type="match status" value="1"/>
</dbReference>
<dbReference type="PANTHER" id="PTHR12151">
    <property type="entry name" value="ELECTRON TRANSPORT PROTIN SCO1/SENC FAMILY MEMBER"/>
    <property type="match status" value="1"/>
</dbReference>
<sequence length="172" mass="18715">MSGTRIRDPFDAPATPLTDTDGAPYSLADDTDKPLTLLFFGYTHCPDICQMVMANITSALARLDESDRSRVDVVFVTTDPSRDDEKVLRSYLERFGDGMIGLTGDLDTIVGIGKAFGVYMEHEDKLATGGYDVSHSTNVFAIDANDQAPVTWGAQTSPATLAEDITTFLHQE</sequence>
<protein>
    <submittedName>
        <fullName evidence="7">SCO family protein</fullName>
    </submittedName>
</protein>
<feature type="binding site" evidence="3">
    <location>
        <position position="45"/>
    </location>
    <ligand>
        <name>Cu cation</name>
        <dbReference type="ChEBI" id="CHEBI:23378"/>
    </ligand>
</feature>
<feature type="binding site" evidence="3">
    <location>
        <position position="49"/>
    </location>
    <ligand>
        <name>Cu cation</name>
        <dbReference type="ChEBI" id="CHEBI:23378"/>
    </ligand>
</feature>
<dbReference type="OrthoDB" id="9790194at2"/>
<dbReference type="InterPro" id="IPR036249">
    <property type="entry name" value="Thioredoxin-like_sf"/>
</dbReference>
<evidence type="ECO:0000256" key="1">
    <source>
        <dbReference type="ARBA" id="ARBA00010996"/>
    </source>
</evidence>
<dbReference type="PANTHER" id="PTHR12151:SF25">
    <property type="entry name" value="LINALOOL DEHYDRATASE_ISOMERASE DOMAIN-CONTAINING PROTEIN"/>
    <property type="match status" value="1"/>
</dbReference>
<evidence type="ECO:0000256" key="2">
    <source>
        <dbReference type="ARBA" id="ARBA00023008"/>
    </source>
</evidence>
<dbReference type="Proteomes" id="UP000295198">
    <property type="component" value="Unassembled WGS sequence"/>
</dbReference>
<dbReference type="EMBL" id="SDKM01000020">
    <property type="protein sequence ID" value="RYP84973.1"/>
    <property type="molecule type" value="Genomic_DNA"/>
</dbReference>
<evidence type="ECO:0000313" key="8">
    <source>
        <dbReference type="Proteomes" id="UP000295198"/>
    </source>
</evidence>
<keyword evidence="8" id="KW-1185">Reference proteome</keyword>
<feature type="domain" description="Thioredoxin" evidence="6">
    <location>
        <begin position="6"/>
        <end position="170"/>
    </location>
</feature>
<accession>A0A4Q4ZAN8</accession>
<evidence type="ECO:0000256" key="3">
    <source>
        <dbReference type="PIRSR" id="PIRSR603782-1"/>
    </source>
</evidence>
<keyword evidence="4" id="KW-1015">Disulfide bond</keyword>
<dbReference type="InterPro" id="IPR003782">
    <property type="entry name" value="SCO1/SenC"/>
</dbReference>
<reference evidence="7 8" key="1">
    <citation type="submission" date="2019-01" db="EMBL/GenBank/DDBJ databases">
        <title>Nocardioides guangzhouensis sp. nov., an actinobacterium isolated from soil.</title>
        <authorList>
            <person name="Fu Y."/>
            <person name="Cai Y."/>
            <person name="Lin Z."/>
            <person name="Chen P."/>
        </authorList>
    </citation>
    <scope>NUCLEOTIDE SEQUENCE [LARGE SCALE GENOMIC DNA]</scope>
    <source>
        <strain evidence="7 8">130</strain>
    </source>
</reference>
<gene>
    <name evidence="7" type="ORF">EKO23_14255</name>
</gene>
<dbReference type="InterPro" id="IPR013766">
    <property type="entry name" value="Thioredoxin_domain"/>
</dbReference>
<dbReference type="GO" id="GO:0046872">
    <property type="term" value="F:metal ion binding"/>
    <property type="evidence" value="ECO:0007669"/>
    <property type="project" value="UniProtKB-KW"/>
</dbReference>
<keyword evidence="2 3" id="KW-0186">Copper</keyword>
<feature type="compositionally biased region" description="Basic and acidic residues" evidence="5">
    <location>
        <begin position="1"/>
        <end position="10"/>
    </location>
</feature>
<dbReference type="PROSITE" id="PS51352">
    <property type="entry name" value="THIOREDOXIN_2"/>
    <property type="match status" value="1"/>
</dbReference>